<feature type="transmembrane region" description="Helical" evidence="11">
    <location>
        <begin position="1040"/>
        <end position="1071"/>
    </location>
</feature>
<dbReference type="CDD" id="cd03250">
    <property type="entry name" value="ABCC_MRP_domain1"/>
    <property type="match status" value="1"/>
</dbReference>
<dbReference type="CDD" id="cd18579">
    <property type="entry name" value="ABC_6TM_ABCC_D1"/>
    <property type="match status" value="1"/>
</dbReference>
<keyword evidence="6" id="KW-0067">ATP-binding</keyword>
<feature type="transmembrane region" description="Helical" evidence="11">
    <location>
        <begin position="868"/>
        <end position="886"/>
    </location>
</feature>
<dbReference type="Gene3D" id="3.40.50.300">
    <property type="entry name" value="P-loop containing nucleotide triphosphate hydrolases"/>
    <property type="match status" value="2"/>
</dbReference>
<dbReference type="InterPro" id="IPR027417">
    <property type="entry name" value="P-loop_NTPase"/>
</dbReference>
<dbReference type="InterPro" id="IPR050173">
    <property type="entry name" value="ABC_transporter_C-like"/>
</dbReference>
<keyword evidence="8 11" id="KW-0472">Membrane</keyword>
<dbReference type="InterPro" id="IPR044746">
    <property type="entry name" value="ABCC_6TM_D1"/>
</dbReference>
<evidence type="ECO:0000256" key="4">
    <source>
        <dbReference type="ARBA" id="ARBA00022692"/>
    </source>
</evidence>
<keyword evidence="15" id="KW-1185">Reference proteome</keyword>
<evidence type="ECO:0000256" key="10">
    <source>
        <dbReference type="SAM" id="MobiDB-lite"/>
    </source>
</evidence>
<dbReference type="CDD" id="cd03244">
    <property type="entry name" value="ABCC_MRP_domain2"/>
    <property type="match status" value="1"/>
</dbReference>
<dbReference type="InterPro" id="IPR044726">
    <property type="entry name" value="ABCC_6TM_D2"/>
</dbReference>
<evidence type="ECO:0000256" key="11">
    <source>
        <dbReference type="SAM" id="Phobius"/>
    </source>
</evidence>
<dbReference type="eggNOG" id="KOG0054">
    <property type="taxonomic scope" value="Eukaryota"/>
</dbReference>
<feature type="transmembrane region" description="Helical" evidence="11">
    <location>
        <begin position="394"/>
        <end position="417"/>
    </location>
</feature>
<dbReference type="HOGENOM" id="CLU_000604_27_1_1"/>
<feature type="region of interest" description="Disordered" evidence="10">
    <location>
        <begin position="728"/>
        <end position="747"/>
    </location>
</feature>
<gene>
    <name evidence="14" type="ORF">TTHERM_00440640</name>
</gene>
<keyword evidence="4 11" id="KW-0812">Transmembrane</keyword>
<evidence type="ECO:0000256" key="6">
    <source>
        <dbReference type="ARBA" id="ARBA00022840"/>
    </source>
</evidence>
<dbReference type="FunFam" id="3.40.50.300:FF:000163">
    <property type="entry name" value="Multidrug resistance-associated protein member 4"/>
    <property type="match status" value="1"/>
</dbReference>
<dbReference type="FunFam" id="3.40.50.300:FF:000997">
    <property type="entry name" value="Multidrug resistance-associated protein 1"/>
    <property type="match status" value="1"/>
</dbReference>
<evidence type="ECO:0000256" key="1">
    <source>
        <dbReference type="ARBA" id="ARBA00004141"/>
    </source>
</evidence>
<keyword evidence="3" id="KW-0813">Transport</keyword>
<feature type="transmembrane region" description="Helical" evidence="11">
    <location>
        <begin position="317"/>
        <end position="336"/>
    </location>
</feature>
<dbReference type="InterPro" id="IPR003593">
    <property type="entry name" value="AAA+_ATPase"/>
</dbReference>
<feature type="transmembrane region" description="Helical" evidence="11">
    <location>
        <begin position="1001"/>
        <end position="1019"/>
    </location>
</feature>
<protein>
    <submittedName>
        <fullName evidence="14">ABC transporter C family protein</fullName>
    </submittedName>
</protein>
<dbReference type="RefSeq" id="XP_001017858.1">
    <property type="nucleotide sequence ID" value="XM_001017858.1"/>
</dbReference>
<accession>I7M1U7</accession>
<dbReference type="PROSITE" id="PS50893">
    <property type="entry name" value="ABC_TRANSPORTER_2"/>
    <property type="match status" value="2"/>
</dbReference>
<dbReference type="PANTHER" id="PTHR24223">
    <property type="entry name" value="ATP-BINDING CASSETTE SUB-FAMILY C"/>
    <property type="match status" value="1"/>
</dbReference>
<proteinExistence type="inferred from homology"/>
<dbReference type="OMA" id="FMKICMN"/>
<evidence type="ECO:0000259" key="13">
    <source>
        <dbReference type="PROSITE" id="PS50929"/>
    </source>
</evidence>
<dbReference type="SUPFAM" id="SSF52540">
    <property type="entry name" value="P-loop containing nucleoside triphosphate hydrolases"/>
    <property type="match status" value="2"/>
</dbReference>
<dbReference type="InterPro" id="IPR011527">
    <property type="entry name" value="ABC1_TM_dom"/>
</dbReference>
<feature type="domain" description="ABC transmembrane type-1" evidence="13">
    <location>
        <begin position="868"/>
        <end position="1101"/>
    </location>
</feature>
<dbReference type="Proteomes" id="UP000009168">
    <property type="component" value="Unassembled WGS sequence"/>
</dbReference>
<evidence type="ECO:0000256" key="9">
    <source>
        <dbReference type="SAM" id="Coils"/>
    </source>
</evidence>
<dbReference type="PROSITE" id="PS50929">
    <property type="entry name" value="ABC_TM1F"/>
    <property type="match status" value="2"/>
</dbReference>
<evidence type="ECO:0000256" key="3">
    <source>
        <dbReference type="ARBA" id="ARBA00022448"/>
    </source>
</evidence>
<sequence>MLSFKQQREKLQTINQTEGDQYEAQLETSQQLQKNSTNNINFILNENQQTDNQIIDNNIINDQIQATIEDVDGEQEKKQIESDFISFESTNKIDKERQSAWKKFNFHFNTNWFQRIFLIDLLYLLFHCRKQVKDHKEINLNDVPHLFPEDQISNQVKNFDFYIQKEESELKKKGKQIGAFIFFHIFSLNAFKIVASVCIRNLINDIADEEPVSKQYMWVAIIAVSNFIQVLGMHHGTKVNYLIFCSIRVMFMKTLYQKVSNLSSFAIKEANIGKLVSIVSSDLTTFEVKSFHIISLLVLPFGLVAVAVVLYFRFGGFGVLGLILMMFFIPIQIYIADKSSQSFAQKTNLVDKRINLTNEVIEGIRLIKMYAWEGAFMKAIMEVRRLELKKVFKILLFFIFEHSLSASSGILATYFIFALTQNYGDSDQLNIANMYSTLDLLQYTKYAMISFAGFGLSGALELRVVFNRLASVFHIKDNHMTCVDGKNEFLNTTLQNGEIKMKNFCAYWKGEEPVLKDIDLHLQKGEFVSIVGKIGSGKSTLLNCILKEVPKFRGSFSFSGKLAYVEQEPYIFSSSVRDNILFGKKYKESFYNQVVEACNLVDDFKLLANGDLTEIGERGLNISGGQKARISLARALYSQADIYLLDDPLSAVDAKVAKSLFYGAIKKFLKNQTVILVTHQIHFTRDSDRIIIMNEGQITDQGTFNELEDKLKDLANYIQLNESQSKSVSNVDGIQQKQQNQPKKSNLDNENLQIQESQQKQNDFLVNQKTPLNQQEQIEDVDEINQEVIQEEEQKKKQIQELYTKESDENITVSYRTYWKYMKSSKYLILVPLLIALFFTSEVLTTVFTNAIGYYNSSDYTNQSVIDALGYITLGYFLNLLVKYFIHIKFLNSSSTSLHNKMIESLVRSKVVYFDQTQSGRIINRFSTDLVIVDQTLPITSIDTIEVLCSHIVLLVMLVIINPYFIIVAFFMILVLYNFMIISKTSLIESKQTDLRNRSPIFNFFTATVQGILPLRVYQQTNLFQQKFDELSDASLRSSVCYWYIIRAFGAYVHAFSCIAGIIGIFMLIAVGKSGSQVGQSIVYFLTMSDLIQWGLRQMIQTDVTMSSAQRILNMCEIDPEPALETSYDQQYIKKNLQAKKTDLGVVLQEQKFPSDGKVEFINVRMRYREGLDPVLNQLSFTINPGQRVGCVGRTGAGKSSIIAALFRMTEIDEPIDETEEIAIKIDGHKTKQLGLHTLRGGISMIPQIPFIFSGTILRNLDPLGEYSEEQIKEVIEEIGLSDKIQSLPKGLHTDMSNASEVFSVGQKQLICLGRAILKRSKLLILDEATANVDMVTDDLIQKKIKERFQNSTVITVAHRLNTIADYDMVVVMDKGKVIESGDPYILLQKDSSFFKTMVNHTGKKNAQTILDIAKQAHLQRQLQN</sequence>
<evidence type="ECO:0000313" key="15">
    <source>
        <dbReference type="Proteomes" id="UP000009168"/>
    </source>
</evidence>
<dbReference type="Pfam" id="PF00664">
    <property type="entry name" value="ABC_membrane"/>
    <property type="match status" value="2"/>
</dbReference>
<evidence type="ECO:0000259" key="12">
    <source>
        <dbReference type="PROSITE" id="PS50893"/>
    </source>
</evidence>
<feature type="transmembrane region" description="Helical" evidence="11">
    <location>
        <begin position="446"/>
        <end position="466"/>
    </location>
</feature>
<evidence type="ECO:0000256" key="7">
    <source>
        <dbReference type="ARBA" id="ARBA00022989"/>
    </source>
</evidence>
<feature type="transmembrane region" description="Helical" evidence="11">
    <location>
        <begin position="952"/>
        <end position="981"/>
    </location>
</feature>
<dbReference type="Gene3D" id="1.20.1560.10">
    <property type="entry name" value="ABC transporter type 1, transmembrane domain"/>
    <property type="match status" value="2"/>
</dbReference>
<feature type="domain" description="ABC transmembrane type-1" evidence="13">
    <location>
        <begin position="189"/>
        <end position="419"/>
    </location>
</feature>
<dbReference type="GeneID" id="7835029"/>
<dbReference type="STRING" id="312017.I7M1U7"/>
<dbReference type="GO" id="GO:0140359">
    <property type="term" value="F:ABC-type transporter activity"/>
    <property type="evidence" value="ECO:0007669"/>
    <property type="project" value="InterPro"/>
</dbReference>
<name>I7M1U7_TETTS</name>
<comment type="similarity">
    <text evidence="2">Belongs to the ABC transporter superfamily. ABCC family. Conjugate transporter (TC 3.A.1.208) subfamily.</text>
</comment>
<feature type="coiled-coil region" evidence="9">
    <location>
        <begin position="774"/>
        <end position="809"/>
    </location>
</feature>
<dbReference type="SMART" id="SM00382">
    <property type="entry name" value="AAA"/>
    <property type="match status" value="2"/>
</dbReference>
<keyword evidence="5" id="KW-0547">Nucleotide-binding</keyword>
<evidence type="ECO:0000256" key="8">
    <source>
        <dbReference type="ARBA" id="ARBA00023136"/>
    </source>
</evidence>
<comment type="subcellular location">
    <subcellularLocation>
        <location evidence="1">Membrane</location>
        <topology evidence="1">Multi-pass membrane protein</topology>
    </subcellularLocation>
</comment>
<feature type="domain" description="ABC transporter" evidence="12">
    <location>
        <begin position="1159"/>
        <end position="1400"/>
    </location>
</feature>
<dbReference type="InterPro" id="IPR017871">
    <property type="entry name" value="ABC_transporter-like_CS"/>
</dbReference>
<dbReference type="OrthoDB" id="6500128at2759"/>
<dbReference type="SUPFAM" id="SSF90123">
    <property type="entry name" value="ABC transporter transmembrane region"/>
    <property type="match status" value="2"/>
</dbReference>
<dbReference type="PROSITE" id="PS00211">
    <property type="entry name" value="ABC_TRANSPORTER_1"/>
    <property type="match status" value="2"/>
</dbReference>
<dbReference type="KEGG" id="tet:TTHERM_00440640"/>
<dbReference type="PANTHER" id="PTHR24223:SF456">
    <property type="entry name" value="MULTIDRUG RESISTANCE-ASSOCIATED PROTEIN LETHAL(2)03659"/>
    <property type="match status" value="1"/>
</dbReference>
<keyword evidence="7 11" id="KW-1133">Transmembrane helix</keyword>
<dbReference type="EMBL" id="GG662663">
    <property type="protein sequence ID" value="EAR97613.1"/>
    <property type="molecule type" value="Genomic_DNA"/>
</dbReference>
<reference evidence="15" key="1">
    <citation type="journal article" date="2006" name="PLoS Biol.">
        <title>Macronuclear genome sequence of the ciliate Tetrahymena thermophila, a model eukaryote.</title>
        <authorList>
            <person name="Eisen J.A."/>
            <person name="Coyne R.S."/>
            <person name="Wu M."/>
            <person name="Wu D."/>
            <person name="Thiagarajan M."/>
            <person name="Wortman J.R."/>
            <person name="Badger J.H."/>
            <person name="Ren Q."/>
            <person name="Amedeo P."/>
            <person name="Jones K.M."/>
            <person name="Tallon L.J."/>
            <person name="Delcher A.L."/>
            <person name="Salzberg S.L."/>
            <person name="Silva J.C."/>
            <person name="Haas B.J."/>
            <person name="Majoros W.H."/>
            <person name="Farzad M."/>
            <person name="Carlton J.M."/>
            <person name="Smith R.K. Jr."/>
            <person name="Garg J."/>
            <person name="Pearlman R.E."/>
            <person name="Karrer K.M."/>
            <person name="Sun L."/>
            <person name="Manning G."/>
            <person name="Elde N.C."/>
            <person name="Turkewitz A.P."/>
            <person name="Asai D.J."/>
            <person name="Wilkes D.E."/>
            <person name="Wang Y."/>
            <person name="Cai H."/>
            <person name="Collins K."/>
            <person name="Stewart B.A."/>
            <person name="Lee S.R."/>
            <person name="Wilamowska K."/>
            <person name="Weinberg Z."/>
            <person name="Ruzzo W.L."/>
            <person name="Wloga D."/>
            <person name="Gaertig J."/>
            <person name="Frankel J."/>
            <person name="Tsao C.-C."/>
            <person name="Gorovsky M.A."/>
            <person name="Keeling P.J."/>
            <person name="Waller R.F."/>
            <person name="Patron N.J."/>
            <person name="Cherry J.M."/>
            <person name="Stover N.A."/>
            <person name="Krieger C.J."/>
            <person name="del Toro C."/>
            <person name="Ryder H.F."/>
            <person name="Williamson S.C."/>
            <person name="Barbeau R.A."/>
            <person name="Hamilton E.P."/>
            <person name="Orias E."/>
        </authorList>
    </citation>
    <scope>NUCLEOTIDE SEQUENCE [LARGE SCALE GENOMIC DNA]</scope>
    <source>
        <strain evidence="15">SB210</strain>
    </source>
</reference>
<organism evidence="14 15">
    <name type="scientific">Tetrahymena thermophila (strain SB210)</name>
    <dbReference type="NCBI Taxonomy" id="312017"/>
    <lineage>
        <taxon>Eukaryota</taxon>
        <taxon>Sar</taxon>
        <taxon>Alveolata</taxon>
        <taxon>Ciliophora</taxon>
        <taxon>Intramacronucleata</taxon>
        <taxon>Oligohymenophorea</taxon>
        <taxon>Hymenostomatida</taxon>
        <taxon>Tetrahymenina</taxon>
        <taxon>Tetrahymenidae</taxon>
        <taxon>Tetrahymena</taxon>
    </lineage>
</organism>
<evidence type="ECO:0000313" key="14">
    <source>
        <dbReference type="EMBL" id="EAR97613.1"/>
    </source>
</evidence>
<dbReference type="GO" id="GO:0005524">
    <property type="term" value="F:ATP binding"/>
    <property type="evidence" value="ECO:0007669"/>
    <property type="project" value="UniProtKB-KW"/>
</dbReference>
<feature type="transmembrane region" description="Helical" evidence="11">
    <location>
        <begin position="177"/>
        <end position="203"/>
    </location>
</feature>
<keyword evidence="9" id="KW-0175">Coiled coil</keyword>
<evidence type="ECO:0000256" key="2">
    <source>
        <dbReference type="ARBA" id="ARBA00009726"/>
    </source>
</evidence>
<dbReference type="GO" id="GO:0016887">
    <property type="term" value="F:ATP hydrolysis activity"/>
    <property type="evidence" value="ECO:0007669"/>
    <property type="project" value="InterPro"/>
</dbReference>
<dbReference type="CDD" id="cd18580">
    <property type="entry name" value="ABC_6TM_ABCC_D2"/>
    <property type="match status" value="1"/>
</dbReference>
<feature type="transmembrane region" description="Helical" evidence="11">
    <location>
        <begin position="291"/>
        <end position="311"/>
    </location>
</feature>
<dbReference type="Pfam" id="PF00005">
    <property type="entry name" value="ABC_tran"/>
    <property type="match status" value="2"/>
</dbReference>
<dbReference type="InterPro" id="IPR003439">
    <property type="entry name" value="ABC_transporter-like_ATP-bd"/>
</dbReference>
<feature type="transmembrane region" description="Helical" evidence="11">
    <location>
        <begin position="827"/>
        <end position="848"/>
    </location>
</feature>
<feature type="transmembrane region" description="Helical" evidence="11">
    <location>
        <begin position="215"/>
        <end position="233"/>
    </location>
</feature>
<dbReference type="InParanoid" id="I7M1U7"/>
<feature type="domain" description="ABC transporter" evidence="12">
    <location>
        <begin position="499"/>
        <end position="720"/>
    </location>
</feature>
<dbReference type="GO" id="GO:0016020">
    <property type="term" value="C:membrane"/>
    <property type="evidence" value="ECO:0007669"/>
    <property type="project" value="UniProtKB-SubCell"/>
</dbReference>
<dbReference type="InterPro" id="IPR036640">
    <property type="entry name" value="ABC1_TM_sf"/>
</dbReference>
<feature type="compositionally biased region" description="Low complexity" evidence="10">
    <location>
        <begin position="735"/>
        <end position="744"/>
    </location>
</feature>
<evidence type="ECO:0000256" key="5">
    <source>
        <dbReference type="ARBA" id="ARBA00022741"/>
    </source>
</evidence>